<keyword evidence="15" id="KW-1185">Reference proteome</keyword>
<gene>
    <name evidence="14" type="primary">dacB_3</name>
    <name evidence="14" type="ORF">RTSSTS7063_02121</name>
</gene>
<reference evidence="14 15" key="1">
    <citation type="submission" date="2019-07" db="EMBL/GenBank/DDBJ databases">
        <authorList>
            <person name="Hibberd C M."/>
            <person name="Gehrig L. J."/>
            <person name="Chang H.-W."/>
            <person name="Venkatesh S."/>
        </authorList>
    </citation>
    <scope>NUCLEOTIDE SEQUENCE [LARGE SCALE GENOMIC DNA]</scope>
    <source>
        <strain evidence="14">Ruminococcus_torques_SSTS_Bg7063</strain>
    </source>
</reference>
<keyword evidence="14" id="KW-0645">Protease</keyword>
<keyword evidence="11" id="KW-0812">Transmembrane</keyword>
<evidence type="ECO:0000256" key="1">
    <source>
        <dbReference type="ARBA" id="ARBA00007164"/>
    </source>
</evidence>
<dbReference type="GO" id="GO:0009252">
    <property type="term" value="P:peptidoglycan biosynthetic process"/>
    <property type="evidence" value="ECO:0007669"/>
    <property type="project" value="UniProtKB-KW"/>
</dbReference>
<keyword evidence="14" id="KW-0121">Carboxypeptidase</keyword>
<dbReference type="EC" id="3.4.16.4" evidence="14"/>
<comment type="similarity">
    <text evidence="1 9">Belongs to the peptidase S11 family.</text>
</comment>
<feature type="signal peptide" evidence="12">
    <location>
        <begin position="1"/>
        <end position="30"/>
    </location>
</feature>
<keyword evidence="11" id="KW-1133">Transmembrane helix</keyword>
<evidence type="ECO:0000313" key="15">
    <source>
        <dbReference type="Proteomes" id="UP000363661"/>
    </source>
</evidence>
<keyword evidence="3 14" id="KW-0378">Hydrolase</keyword>
<dbReference type="Pfam" id="PF00768">
    <property type="entry name" value="Peptidase_S11"/>
    <property type="match status" value="1"/>
</dbReference>
<evidence type="ECO:0000256" key="10">
    <source>
        <dbReference type="SAM" id="MobiDB-lite"/>
    </source>
</evidence>
<dbReference type="EMBL" id="CABHNA010000069">
    <property type="protein sequence ID" value="VUX15571.1"/>
    <property type="molecule type" value="Genomic_DNA"/>
</dbReference>
<keyword evidence="2 12" id="KW-0732">Signal</keyword>
<evidence type="ECO:0000256" key="6">
    <source>
        <dbReference type="ARBA" id="ARBA00023316"/>
    </source>
</evidence>
<dbReference type="GO" id="GO:0009002">
    <property type="term" value="F:serine-type D-Ala-D-Ala carboxypeptidase activity"/>
    <property type="evidence" value="ECO:0007669"/>
    <property type="project" value="UniProtKB-EC"/>
</dbReference>
<organism evidence="14 15">
    <name type="scientific">[Ruminococcus] torques</name>
    <dbReference type="NCBI Taxonomy" id="33039"/>
    <lineage>
        <taxon>Bacteria</taxon>
        <taxon>Bacillati</taxon>
        <taxon>Bacillota</taxon>
        <taxon>Clostridia</taxon>
        <taxon>Lachnospirales</taxon>
        <taxon>Lachnospiraceae</taxon>
        <taxon>Mediterraneibacter</taxon>
    </lineage>
</organism>
<evidence type="ECO:0000256" key="2">
    <source>
        <dbReference type="ARBA" id="ARBA00022729"/>
    </source>
</evidence>
<name>A0A564U835_9FIRM</name>
<accession>A0A564U835</accession>
<dbReference type="GO" id="GO:0008360">
    <property type="term" value="P:regulation of cell shape"/>
    <property type="evidence" value="ECO:0007669"/>
    <property type="project" value="UniProtKB-KW"/>
</dbReference>
<evidence type="ECO:0000256" key="8">
    <source>
        <dbReference type="PIRSR" id="PIRSR618044-2"/>
    </source>
</evidence>
<keyword evidence="5" id="KW-0573">Peptidoglycan synthesis</keyword>
<feature type="domain" description="Peptidase S11 D-alanyl-D-alanine carboxypeptidase A N-terminal" evidence="13">
    <location>
        <begin position="71"/>
        <end position="307"/>
    </location>
</feature>
<keyword evidence="6" id="KW-0961">Cell wall biogenesis/degradation</keyword>
<feature type="active site" description="Proton acceptor" evidence="7">
    <location>
        <position position="107"/>
    </location>
</feature>
<feature type="region of interest" description="Disordered" evidence="10">
    <location>
        <begin position="453"/>
        <end position="478"/>
    </location>
</feature>
<evidence type="ECO:0000256" key="9">
    <source>
        <dbReference type="RuleBase" id="RU004016"/>
    </source>
</evidence>
<keyword evidence="11" id="KW-0472">Membrane</keyword>
<feature type="transmembrane region" description="Helical" evidence="11">
    <location>
        <begin position="424"/>
        <end position="448"/>
    </location>
</feature>
<dbReference type="Proteomes" id="UP000363661">
    <property type="component" value="Unassembled WGS sequence"/>
</dbReference>
<evidence type="ECO:0000256" key="3">
    <source>
        <dbReference type="ARBA" id="ARBA00022801"/>
    </source>
</evidence>
<dbReference type="PRINTS" id="PR00725">
    <property type="entry name" value="DADACBPTASE1"/>
</dbReference>
<dbReference type="PANTHER" id="PTHR21581:SF33">
    <property type="entry name" value="D-ALANYL-D-ALANINE CARBOXYPEPTIDASE DACB"/>
    <property type="match status" value="1"/>
</dbReference>
<dbReference type="InterPro" id="IPR018044">
    <property type="entry name" value="Peptidase_S11"/>
</dbReference>
<dbReference type="PANTHER" id="PTHR21581">
    <property type="entry name" value="D-ALANYL-D-ALANINE CARBOXYPEPTIDASE"/>
    <property type="match status" value="1"/>
</dbReference>
<protein>
    <submittedName>
        <fullName evidence="14">D-alanyl-D-alanine carboxypeptidase DacB</fullName>
        <ecNumber evidence="14">3.4.16.4</ecNumber>
    </submittedName>
</protein>
<evidence type="ECO:0000313" key="14">
    <source>
        <dbReference type="EMBL" id="VUX15571.1"/>
    </source>
</evidence>
<dbReference type="GO" id="GO:0071555">
    <property type="term" value="P:cell wall organization"/>
    <property type="evidence" value="ECO:0007669"/>
    <property type="project" value="UniProtKB-KW"/>
</dbReference>
<dbReference type="InterPro" id="IPR012338">
    <property type="entry name" value="Beta-lactam/transpept-like"/>
</dbReference>
<feature type="active site" evidence="7">
    <location>
        <position position="162"/>
    </location>
</feature>
<dbReference type="AlphaFoldDB" id="A0A564U835"/>
<feature type="binding site" evidence="8">
    <location>
        <position position="279"/>
    </location>
    <ligand>
        <name>substrate</name>
    </ligand>
</feature>
<proteinExistence type="inferred from homology"/>
<sequence length="478" mass="53092">MINFKKYGKRCLSLFLAASMILMPAVQTFAEEETAAATTDSTQTAEEDRETQRQNCYAIAPDSNSVENWPQGPATYADSAIVMDMNSGAVLYSKQIEKKHYPASITKLLTTLVALDNAELTDTVEFSKDSISFLEYGDAHIGMTPGEQISMEDALYAVLLASANEVSYAVAESVGKKMGGGYDTFIQAMNDESEKLGCTGSHWMNANGLHDEQHYTTAHDMARIGAAVYQKEAFRTISQSLSHTIPATNLVNEERTFQQKHKMLWPQNDNYYEYCKGGKTGYTDQARTTLVTMADNGDMQLVAVVLYDFGTDAYIDTRAMFDYAYSNFSKISLKDQKLPEGVKSYEDEDAYIVLPKSAQFSDVKAEVKEDSNKDGSGTVTFTYKGQEVGSVKAAIEKTEESSAAVLGKKKDKTTSTVVTGISKFMKIVIGVVIAVVILLIIIVVLANYRKQIRRHRRKKGKRRNAKSGNVKRKKKRRR</sequence>
<evidence type="ECO:0000256" key="12">
    <source>
        <dbReference type="SAM" id="SignalP"/>
    </source>
</evidence>
<dbReference type="RefSeq" id="WP_144367445.1">
    <property type="nucleotide sequence ID" value="NZ_CABHNA010000069.1"/>
</dbReference>
<evidence type="ECO:0000259" key="13">
    <source>
        <dbReference type="Pfam" id="PF00768"/>
    </source>
</evidence>
<keyword evidence="4" id="KW-0133">Cell shape</keyword>
<dbReference type="Gene3D" id="3.40.710.10">
    <property type="entry name" value="DD-peptidase/beta-lactamase superfamily"/>
    <property type="match status" value="1"/>
</dbReference>
<evidence type="ECO:0000256" key="4">
    <source>
        <dbReference type="ARBA" id="ARBA00022960"/>
    </source>
</evidence>
<evidence type="ECO:0000256" key="5">
    <source>
        <dbReference type="ARBA" id="ARBA00022984"/>
    </source>
</evidence>
<feature type="active site" description="Acyl-ester intermediate" evidence="7">
    <location>
        <position position="104"/>
    </location>
</feature>
<feature type="chain" id="PRO_5021910327" evidence="12">
    <location>
        <begin position="31"/>
        <end position="478"/>
    </location>
</feature>
<dbReference type="InterPro" id="IPR001967">
    <property type="entry name" value="Peptidase_S11_N"/>
</dbReference>
<evidence type="ECO:0000256" key="11">
    <source>
        <dbReference type="SAM" id="Phobius"/>
    </source>
</evidence>
<evidence type="ECO:0000256" key="7">
    <source>
        <dbReference type="PIRSR" id="PIRSR618044-1"/>
    </source>
</evidence>
<dbReference type="SUPFAM" id="SSF56601">
    <property type="entry name" value="beta-lactamase/transpeptidase-like"/>
    <property type="match status" value="1"/>
</dbReference>
<dbReference type="GO" id="GO:0006508">
    <property type="term" value="P:proteolysis"/>
    <property type="evidence" value="ECO:0007669"/>
    <property type="project" value="InterPro"/>
</dbReference>